<dbReference type="SUPFAM" id="SSF54897">
    <property type="entry name" value="Protease propeptides/inhibitors"/>
    <property type="match status" value="1"/>
</dbReference>
<feature type="signal peptide" evidence="1">
    <location>
        <begin position="1"/>
        <end position="25"/>
    </location>
</feature>
<name>A0ABU3R4K5_9GAMM</name>
<comment type="caution">
    <text evidence="2">The sequence shown here is derived from an EMBL/GenBank/DDBJ whole genome shotgun (WGS) entry which is preliminary data.</text>
</comment>
<keyword evidence="3" id="KW-1185">Reference proteome</keyword>
<organism evidence="2 3">
    <name type="scientific">Psychrosphaera aquimarina</name>
    <dbReference type="NCBI Taxonomy" id="2044854"/>
    <lineage>
        <taxon>Bacteria</taxon>
        <taxon>Pseudomonadati</taxon>
        <taxon>Pseudomonadota</taxon>
        <taxon>Gammaproteobacteria</taxon>
        <taxon>Alteromonadales</taxon>
        <taxon>Pseudoalteromonadaceae</taxon>
        <taxon>Psychrosphaera</taxon>
    </lineage>
</organism>
<sequence length="149" mass="16092">MFNKVFNKAKKAILLSTASVFTLLAASNVYQSNSNEAAYMLQGASKATMVELVQQVGGEIIHDFSVINAISASLTEEQTTQLNTINPLVRLSSNDKALETAAFVWPIRTKKGGAEVAAFVWPIRTKKGGAEIAAFVWPIRTKKGGAEFV</sequence>
<evidence type="ECO:0000313" key="3">
    <source>
        <dbReference type="Proteomes" id="UP001257914"/>
    </source>
</evidence>
<dbReference type="Proteomes" id="UP001257914">
    <property type="component" value="Unassembled WGS sequence"/>
</dbReference>
<dbReference type="RefSeq" id="WP_315948287.1">
    <property type="nucleotide sequence ID" value="NZ_JAWCUA010000010.1"/>
</dbReference>
<proteinExistence type="predicted"/>
<dbReference type="InterPro" id="IPR037045">
    <property type="entry name" value="S8pro/Inhibitor_I9_sf"/>
</dbReference>
<gene>
    <name evidence="2" type="ORF">RT723_16720</name>
</gene>
<evidence type="ECO:0000313" key="2">
    <source>
        <dbReference type="EMBL" id="MDU0114601.1"/>
    </source>
</evidence>
<feature type="chain" id="PRO_5047455134" evidence="1">
    <location>
        <begin position="26"/>
        <end position="149"/>
    </location>
</feature>
<keyword evidence="1" id="KW-0732">Signal</keyword>
<dbReference type="Gene3D" id="3.30.70.80">
    <property type="entry name" value="Peptidase S8 propeptide/proteinase inhibitor I9"/>
    <property type="match status" value="1"/>
</dbReference>
<reference evidence="2 3" key="1">
    <citation type="submission" date="2023-10" db="EMBL/GenBank/DDBJ databases">
        <title>Psychrosphaera aquimaarina strain SW33 isolated from seawater.</title>
        <authorList>
            <person name="Bayburt H."/>
            <person name="Kim J.M."/>
            <person name="Choi B.J."/>
            <person name="Jeon C.O."/>
        </authorList>
    </citation>
    <scope>NUCLEOTIDE SEQUENCE [LARGE SCALE GENOMIC DNA]</scope>
    <source>
        <strain evidence="2 3">KCTC 52743</strain>
    </source>
</reference>
<protein>
    <submittedName>
        <fullName evidence="2">Uncharacterized protein</fullName>
    </submittedName>
</protein>
<dbReference type="EMBL" id="JAWCUA010000010">
    <property type="protein sequence ID" value="MDU0114601.1"/>
    <property type="molecule type" value="Genomic_DNA"/>
</dbReference>
<evidence type="ECO:0000256" key="1">
    <source>
        <dbReference type="SAM" id="SignalP"/>
    </source>
</evidence>
<accession>A0ABU3R4K5</accession>